<dbReference type="InterPro" id="IPR019617">
    <property type="entry name" value="DUF2489"/>
</dbReference>
<dbReference type="Proteomes" id="UP000267535">
    <property type="component" value="Unassembled WGS sequence"/>
</dbReference>
<evidence type="ECO:0000256" key="2">
    <source>
        <dbReference type="SAM" id="Phobius"/>
    </source>
</evidence>
<feature type="domain" description="DUF2489" evidence="3">
    <location>
        <begin position="17"/>
        <end position="150"/>
    </location>
</feature>
<dbReference type="OrthoDB" id="5740155at2"/>
<evidence type="ECO:0000259" key="3">
    <source>
        <dbReference type="Pfam" id="PF10675"/>
    </source>
</evidence>
<evidence type="ECO:0000313" key="4">
    <source>
        <dbReference type="EMBL" id="RRC99529.1"/>
    </source>
</evidence>
<protein>
    <submittedName>
        <fullName evidence="4">DUF2489 domain-containing protein</fullName>
    </submittedName>
</protein>
<keyword evidence="2" id="KW-0472">Membrane</keyword>
<proteinExistence type="predicted"/>
<dbReference type="AlphaFoldDB" id="A0A3P1SR31"/>
<accession>A0A3P1SR31</accession>
<organism evidence="4 5">
    <name type="scientific">Amphritea balenae</name>
    <dbReference type="NCBI Taxonomy" id="452629"/>
    <lineage>
        <taxon>Bacteria</taxon>
        <taxon>Pseudomonadati</taxon>
        <taxon>Pseudomonadota</taxon>
        <taxon>Gammaproteobacteria</taxon>
        <taxon>Oceanospirillales</taxon>
        <taxon>Oceanospirillaceae</taxon>
        <taxon>Amphritea</taxon>
    </lineage>
</organism>
<keyword evidence="1" id="KW-0175">Coiled coil</keyword>
<evidence type="ECO:0000256" key="1">
    <source>
        <dbReference type="SAM" id="Coils"/>
    </source>
</evidence>
<reference evidence="4 5" key="1">
    <citation type="submission" date="2018-11" db="EMBL/GenBank/DDBJ databases">
        <title>The draft genome sequence of Amphritea balenae JAMM 1525T.</title>
        <authorList>
            <person name="Fang Z."/>
            <person name="Zhang Y."/>
            <person name="Han X."/>
        </authorList>
    </citation>
    <scope>NUCLEOTIDE SEQUENCE [LARGE SCALE GENOMIC DNA]</scope>
    <source>
        <strain evidence="4 5">JAMM 1525</strain>
    </source>
</reference>
<keyword evidence="5" id="KW-1185">Reference proteome</keyword>
<sequence length="159" mass="18331">MSDTAIFILIAVNLFIITGLSLYIWRLLQQQKMKRVQAEEKLQALADEVQQRRSHIVESLQVISRAVINGEVPLTEASIRCKVLLDNLDPQLSNDVTYTVFNEVYELTKHIPRLEAWKGLKGPEKIKYLDEMEAIESQYTDAINQAAKALVKQDFDRYH</sequence>
<name>A0A3P1SR31_9GAMM</name>
<gene>
    <name evidence="4" type="ORF">EHS89_08450</name>
</gene>
<dbReference type="RefSeq" id="WP_124925719.1">
    <property type="nucleotide sequence ID" value="NZ_BMOH01000006.1"/>
</dbReference>
<keyword evidence="2" id="KW-0812">Transmembrane</keyword>
<comment type="caution">
    <text evidence="4">The sequence shown here is derived from an EMBL/GenBank/DDBJ whole genome shotgun (WGS) entry which is preliminary data.</text>
</comment>
<dbReference type="Pfam" id="PF10675">
    <property type="entry name" value="DUF2489"/>
    <property type="match status" value="1"/>
</dbReference>
<feature type="coiled-coil region" evidence="1">
    <location>
        <begin position="28"/>
        <end position="55"/>
    </location>
</feature>
<keyword evidence="2" id="KW-1133">Transmembrane helix</keyword>
<feature type="transmembrane region" description="Helical" evidence="2">
    <location>
        <begin position="6"/>
        <end position="25"/>
    </location>
</feature>
<evidence type="ECO:0000313" key="5">
    <source>
        <dbReference type="Proteomes" id="UP000267535"/>
    </source>
</evidence>
<dbReference type="EMBL" id="RQXV01000004">
    <property type="protein sequence ID" value="RRC99529.1"/>
    <property type="molecule type" value="Genomic_DNA"/>
</dbReference>